<feature type="transmembrane region" description="Helical" evidence="1">
    <location>
        <begin position="208"/>
        <end position="228"/>
    </location>
</feature>
<feature type="transmembrane region" description="Helical" evidence="1">
    <location>
        <begin position="77"/>
        <end position="97"/>
    </location>
</feature>
<feature type="transmembrane region" description="Helical" evidence="1">
    <location>
        <begin position="310"/>
        <end position="328"/>
    </location>
</feature>
<keyword evidence="1" id="KW-1133">Transmembrane helix</keyword>
<dbReference type="GO" id="GO:0016747">
    <property type="term" value="F:acyltransferase activity, transferring groups other than amino-acyl groups"/>
    <property type="evidence" value="ECO:0007669"/>
    <property type="project" value="InterPro"/>
</dbReference>
<keyword evidence="3" id="KW-0808">Transferase</keyword>
<organism evidence="3">
    <name type="scientific">Salmonella enterica</name>
    <name type="common">Salmonella choleraesuis</name>
    <dbReference type="NCBI Taxonomy" id="28901"/>
    <lineage>
        <taxon>Bacteria</taxon>
        <taxon>Pseudomonadati</taxon>
        <taxon>Pseudomonadota</taxon>
        <taxon>Gammaproteobacteria</taxon>
        <taxon>Enterobacterales</taxon>
        <taxon>Enterobacteriaceae</taxon>
        <taxon>Salmonella</taxon>
    </lineage>
</organism>
<keyword evidence="1" id="KW-0812">Transmembrane</keyword>
<evidence type="ECO:0000259" key="2">
    <source>
        <dbReference type="Pfam" id="PF01757"/>
    </source>
</evidence>
<protein>
    <submittedName>
        <fullName evidence="3">Acyltransferase family protein</fullName>
    </submittedName>
</protein>
<dbReference type="InterPro" id="IPR052734">
    <property type="entry name" value="Nod_factor_acetyltransferase"/>
</dbReference>
<evidence type="ECO:0000313" key="3">
    <source>
        <dbReference type="EMBL" id="EBU4652687.1"/>
    </source>
</evidence>
<feature type="transmembrane region" description="Helical" evidence="1">
    <location>
        <begin position="147"/>
        <end position="171"/>
    </location>
</feature>
<dbReference type="PANTHER" id="PTHR37312:SF1">
    <property type="entry name" value="MEMBRANE-BOUND ACYLTRANSFERASE YKRP-RELATED"/>
    <property type="match status" value="1"/>
</dbReference>
<evidence type="ECO:0000256" key="1">
    <source>
        <dbReference type="SAM" id="Phobius"/>
    </source>
</evidence>
<reference evidence="3" key="1">
    <citation type="submission" date="2018-07" db="EMBL/GenBank/DDBJ databases">
        <authorList>
            <consortium name="PulseNet: The National Subtyping Network for Foodborne Disease Surveillance"/>
            <person name="Tarr C.L."/>
            <person name="Trees E."/>
            <person name="Katz L.S."/>
            <person name="Carleton-Romer H.A."/>
            <person name="Stroika S."/>
            <person name="Kucerova Z."/>
            <person name="Roache K.F."/>
            <person name="Sabol A.L."/>
            <person name="Besser J."/>
            <person name="Gerner-Smidt P."/>
        </authorList>
    </citation>
    <scope>NUCLEOTIDE SEQUENCE</scope>
    <source>
        <strain evidence="3">PNUSAS029331</strain>
    </source>
</reference>
<dbReference type="AlphaFoldDB" id="A0A5V5HHG2"/>
<feature type="transmembrane region" description="Helical" evidence="1">
    <location>
        <begin position="272"/>
        <end position="290"/>
    </location>
</feature>
<proteinExistence type="predicted"/>
<dbReference type="InterPro" id="IPR002656">
    <property type="entry name" value="Acyl_transf_3_dom"/>
</dbReference>
<keyword evidence="1" id="KW-0472">Membrane</keyword>
<keyword evidence="3" id="KW-0012">Acyltransferase</keyword>
<feature type="transmembrane region" description="Helical" evidence="1">
    <location>
        <begin position="240"/>
        <end position="260"/>
    </location>
</feature>
<sequence length="338" mass="39102">MKIINMNTRTLWIDSLKAIAIFWIYLGHFGDNGKQLYQLAFSFHIPLFFFISGIFYKRCESLSDLLSIIRNGFTKLMIPYFAFSIISLAFFSLYNNSTFDQFKEMSLQILPAIRNQIFAGSLWFLPCLYVMIVIYSLILLTIRNKHIIFIICFIIFVISTKLKIGFVPALFLNIDSALLYIIYYALGAYLSKYIRTTDLNTQCVYSKVVLYSVTAVSFIVFIYSYFFGAGSIYSSIQSESMRILLSFVVTVLLFVPNIVLSKYMTLTPILEIGRYTLVLCGTEQLIKTLIYSTFNMFGMSIYLHNPVDTIVYTLICLLISYFTTIKAYKYLYNKKQAL</sequence>
<name>A0A5V5HHG2_SALER</name>
<feature type="transmembrane region" description="Helical" evidence="1">
    <location>
        <begin position="36"/>
        <end position="56"/>
    </location>
</feature>
<feature type="domain" description="Acyltransferase 3" evidence="2">
    <location>
        <begin position="11"/>
        <end position="323"/>
    </location>
</feature>
<accession>A0A5V5HHG2</accession>
<comment type="caution">
    <text evidence="3">The sequence shown here is derived from an EMBL/GenBank/DDBJ whole genome shotgun (WGS) entry which is preliminary data.</text>
</comment>
<gene>
    <name evidence="3" type="ORF">CWV14_13560</name>
</gene>
<feature type="transmembrane region" description="Helical" evidence="1">
    <location>
        <begin position="12"/>
        <end position="30"/>
    </location>
</feature>
<dbReference type="Pfam" id="PF01757">
    <property type="entry name" value="Acyl_transf_3"/>
    <property type="match status" value="1"/>
</dbReference>
<feature type="transmembrane region" description="Helical" evidence="1">
    <location>
        <begin position="177"/>
        <end position="196"/>
    </location>
</feature>
<feature type="transmembrane region" description="Helical" evidence="1">
    <location>
        <begin position="117"/>
        <end position="140"/>
    </location>
</feature>
<dbReference type="EMBL" id="AAHCDH010000009">
    <property type="protein sequence ID" value="EBU4652687.1"/>
    <property type="molecule type" value="Genomic_DNA"/>
</dbReference>
<dbReference type="PANTHER" id="PTHR37312">
    <property type="entry name" value="MEMBRANE-BOUND ACYLTRANSFERASE YKRP-RELATED"/>
    <property type="match status" value="1"/>
</dbReference>